<comment type="caution">
    <text evidence="3">The sequence shown here is derived from an EMBL/GenBank/DDBJ whole genome shotgun (WGS) entry which is preliminary data.</text>
</comment>
<proteinExistence type="predicted"/>
<protein>
    <recommendedName>
        <fullName evidence="5">SnoaL-like domain-containing protein</fullName>
    </recommendedName>
</protein>
<feature type="region of interest" description="Disordered" evidence="1">
    <location>
        <begin position="30"/>
        <end position="64"/>
    </location>
</feature>
<dbReference type="RefSeq" id="WP_066269443.1">
    <property type="nucleotide sequence ID" value="NZ_JARMAB010000022.1"/>
</dbReference>
<dbReference type="Proteomes" id="UP001341444">
    <property type="component" value="Unassembled WGS sequence"/>
</dbReference>
<dbReference type="SUPFAM" id="SSF54427">
    <property type="entry name" value="NTF2-like"/>
    <property type="match status" value="1"/>
</dbReference>
<evidence type="ECO:0000256" key="2">
    <source>
        <dbReference type="SAM" id="SignalP"/>
    </source>
</evidence>
<gene>
    <name evidence="3" type="ORF">P4T90_15070</name>
</gene>
<accession>A0ABU6MI63</accession>
<feature type="chain" id="PRO_5047259769" description="SnoaL-like domain-containing protein" evidence="2">
    <location>
        <begin position="35"/>
        <end position="186"/>
    </location>
</feature>
<dbReference type="Gene3D" id="3.10.450.50">
    <property type="match status" value="1"/>
</dbReference>
<organism evidence="3 4">
    <name type="scientific">Heyndrickxia acidicola</name>
    <dbReference type="NCBI Taxonomy" id="209389"/>
    <lineage>
        <taxon>Bacteria</taxon>
        <taxon>Bacillati</taxon>
        <taxon>Bacillota</taxon>
        <taxon>Bacilli</taxon>
        <taxon>Bacillales</taxon>
        <taxon>Bacillaceae</taxon>
        <taxon>Heyndrickxia</taxon>
    </lineage>
</organism>
<reference evidence="3 4" key="1">
    <citation type="submission" date="2023-03" db="EMBL/GenBank/DDBJ databases">
        <title>Bacillus Genome Sequencing.</title>
        <authorList>
            <person name="Dunlap C."/>
        </authorList>
    </citation>
    <scope>NUCLEOTIDE SEQUENCE [LARGE SCALE GENOMIC DNA]</scope>
    <source>
        <strain evidence="3 4">B-23453</strain>
    </source>
</reference>
<dbReference type="PROSITE" id="PS51257">
    <property type="entry name" value="PROKAR_LIPOPROTEIN"/>
    <property type="match status" value="1"/>
</dbReference>
<evidence type="ECO:0000313" key="4">
    <source>
        <dbReference type="Proteomes" id="UP001341444"/>
    </source>
</evidence>
<evidence type="ECO:0000256" key="1">
    <source>
        <dbReference type="SAM" id="MobiDB-lite"/>
    </source>
</evidence>
<evidence type="ECO:0008006" key="5">
    <source>
        <dbReference type="Google" id="ProtNLM"/>
    </source>
</evidence>
<name>A0ABU6MI63_9BACI</name>
<dbReference type="EMBL" id="JARMAB010000022">
    <property type="protein sequence ID" value="MED1204368.1"/>
    <property type="molecule type" value="Genomic_DNA"/>
</dbReference>
<sequence>MGVGSRKIMTAAVIAGSIMLAACSSQGSSTSSQAADSKAVQSAGNAQKEKTVEQALPPIKEATGVPEKDKQAIMKVLNQYITSFNHEDINAYIRTLSPHSTSFKIDDEKQFMQKTFKKMSMDMTPKQMMIIDYKGNTANVFTDMDTTVVERSSGDKMDRSSRQIITLNKESDGWKISKLFAMENQQ</sequence>
<feature type="signal peptide" evidence="2">
    <location>
        <begin position="1"/>
        <end position="34"/>
    </location>
</feature>
<keyword evidence="2" id="KW-0732">Signal</keyword>
<keyword evidence="4" id="KW-1185">Reference proteome</keyword>
<dbReference type="InterPro" id="IPR032710">
    <property type="entry name" value="NTF2-like_dom_sf"/>
</dbReference>
<feature type="compositionally biased region" description="Low complexity" evidence="1">
    <location>
        <begin position="30"/>
        <end position="39"/>
    </location>
</feature>
<evidence type="ECO:0000313" key="3">
    <source>
        <dbReference type="EMBL" id="MED1204368.1"/>
    </source>
</evidence>